<keyword evidence="1" id="KW-1133">Transmembrane helix</keyword>
<organism evidence="2 3">
    <name type="scientific">Pseudomonas asuensis</name>
    <dbReference type="NCBI Taxonomy" id="1825787"/>
    <lineage>
        <taxon>Bacteria</taxon>
        <taxon>Pseudomonadati</taxon>
        <taxon>Pseudomonadota</taxon>
        <taxon>Gammaproteobacteria</taxon>
        <taxon>Pseudomonadales</taxon>
        <taxon>Pseudomonadaceae</taxon>
        <taxon>Pseudomonas</taxon>
    </lineage>
</organism>
<reference evidence="3" key="1">
    <citation type="journal article" date="2019" name="Int. J. Syst. Evol. Microbiol.">
        <title>The Global Catalogue of Microorganisms (GCM) 10K type strain sequencing project: providing services to taxonomists for standard genome sequencing and annotation.</title>
        <authorList>
            <consortium name="The Broad Institute Genomics Platform"/>
            <consortium name="The Broad Institute Genome Sequencing Center for Infectious Disease"/>
            <person name="Wu L."/>
            <person name="Ma J."/>
        </authorList>
    </citation>
    <scope>NUCLEOTIDE SEQUENCE [LARGE SCALE GENOMIC DNA]</scope>
    <source>
        <strain evidence="3">JCM 13501</strain>
    </source>
</reference>
<sequence>MLQPGQARPQTYSGVISMWYFTWVLGIALACGFGVMNALWLEATENLDEEIKP</sequence>
<dbReference type="InterPro" id="IPR011724">
    <property type="entry name" value="Cyd_oper_YbgT"/>
</dbReference>
<comment type="caution">
    <text evidence="2">The sequence shown here is derived from an EMBL/GenBank/DDBJ whole genome shotgun (WGS) entry which is preliminary data.</text>
</comment>
<evidence type="ECO:0000313" key="2">
    <source>
        <dbReference type="EMBL" id="GGL93826.1"/>
    </source>
</evidence>
<gene>
    <name evidence="2" type="ORF">GCM10009425_00960</name>
</gene>
<dbReference type="Proteomes" id="UP000616499">
    <property type="component" value="Unassembled WGS sequence"/>
</dbReference>
<keyword evidence="3" id="KW-1185">Reference proteome</keyword>
<protein>
    <recommendedName>
        <fullName evidence="4">Cyd operon protein YbgT</fullName>
    </recommendedName>
</protein>
<dbReference type="Pfam" id="PF08173">
    <property type="entry name" value="YbgT_YccB"/>
    <property type="match status" value="1"/>
</dbReference>
<accession>A0ABQ2GG95</accession>
<dbReference type="NCBIfam" id="TIGR02106">
    <property type="entry name" value="cyd_oper_ybgT"/>
    <property type="match status" value="1"/>
</dbReference>
<dbReference type="EMBL" id="BMNW01000001">
    <property type="protein sequence ID" value="GGL93826.1"/>
    <property type="molecule type" value="Genomic_DNA"/>
</dbReference>
<proteinExistence type="predicted"/>
<evidence type="ECO:0008006" key="4">
    <source>
        <dbReference type="Google" id="ProtNLM"/>
    </source>
</evidence>
<dbReference type="InterPro" id="IPR012994">
    <property type="entry name" value="YbgT_YccB"/>
</dbReference>
<keyword evidence="1" id="KW-0472">Membrane</keyword>
<evidence type="ECO:0000313" key="3">
    <source>
        <dbReference type="Proteomes" id="UP000616499"/>
    </source>
</evidence>
<keyword evidence="1" id="KW-0812">Transmembrane</keyword>
<name>A0ABQ2GG95_9PSED</name>
<feature type="transmembrane region" description="Helical" evidence="1">
    <location>
        <begin position="20"/>
        <end position="41"/>
    </location>
</feature>
<evidence type="ECO:0000256" key="1">
    <source>
        <dbReference type="SAM" id="Phobius"/>
    </source>
</evidence>